<feature type="region of interest" description="Disordered" evidence="1">
    <location>
        <begin position="24"/>
        <end position="46"/>
    </location>
</feature>
<feature type="region of interest" description="Disordered" evidence="1">
    <location>
        <begin position="61"/>
        <end position="94"/>
    </location>
</feature>
<keyword evidence="3" id="KW-1185">Reference proteome</keyword>
<comment type="caution">
    <text evidence="2">The sequence shown here is derived from an EMBL/GenBank/DDBJ whole genome shotgun (WGS) entry which is preliminary data.</text>
</comment>
<name>A0AAV7U8V1_PLEWA</name>
<evidence type="ECO:0000313" key="3">
    <source>
        <dbReference type="Proteomes" id="UP001066276"/>
    </source>
</evidence>
<dbReference type="EMBL" id="JANPWB010000005">
    <property type="protein sequence ID" value="KAJ1185352.1"/>
    <property type="molecule type" value="Genomic_DNA"/>
</dbReference>
<dbReference type="Proteomes" id="UP001066276">
    <property type="component" value="Chromosome 3_1"/>
</dbReference>
<dbReference type="AlphaFoldDB" id="A0AAV7U8V1"/>
<evidence type="ECO:0000256" key="1">
    <source>
        <dbReference type="SAM" id="MobiDB-lite"/>
    </source>
</evidence>
<proteinExistence type="predicted"/>
<gene>
    <name evidence="2" type="ORF">NDU88_002145</name>
</gene>
<evidence type="ECO:0000313" key="2">
    <source>
        <dbReference type="EMBL" id="KAJ1185352.1"/>
    </source>
</evidence>
<organism evidence="2 3">
    <name type="scientific">Pleurodeles waltl</name>
    <name type="common">Iberian ribbed newt</name>
    <dbReference type="NCBI Taxonomy" id="8319"/>
    <lineage>
        <taxon>Eukaryota</taxon>
        <taxon>Metazoa</taxon>
        <taxon>Chordata</taxon>
        <taxon>Craniata</taxon>
        <taxon>Vertebrata</taxon>
        <taxon>Euteleostomi</taxon>
        <taxon>Amphibia</taxon>
        <taxon>Batrachia</taxon>
        <taxon>Caudata</taxon>
        <taxon>Salamandroidea</taxon>
        <taxon>Salamandridae</taxon>
        <taxon>Pleurodelinae</taxon>
        <taxon>Pleurodeles</taxon>
    </lineage>
</organism>
<protein>
    <submittedName>
        <fullName evidence="2">Uncharacterized protein</fullName>
    </submittedName>
</protein>
<sequence length="268" mass="30040">MSKTLCSASALLADYHGGTAVAEFGDKAAESTDNDEEPGPSVTEPSLASIQEMIQAAVAGAFQEREQQSSPKKPRLDVALANSDTEKDEGKGRCVQGPEFKKVLQHIRHNIKFPDVVPLDESGDFFSQYHKKNPESLFLHLPIMNGLESERKADKHVFPRFLAKRYPSHDFADTFSAAVKVDSLTAGLASKVEMHEQEFCMVLQDHRFLLNLKKTCLLLTQELTFTGAHFRTLEGKVFVPMERRQTLMTEVQELLLLSMAPVKQWLHL</sequence>
<reference evidence="2" key="1">
    <citation type="journal article" date="2022" name="bioRxiv">
        <title>Sequencing and chromosome-scale assembly of the giantPleurodeles waltlgenome.</title>
        <authorList>
            <person name="Brown T."/>
            <person name="Elewa A."/>
            <person name="Iarovenko S."/>
            <person name="Subramanian E."/>
            <person name="Araus A.J."/>
            <person name="Petzold A."/>
            <person name="Susuki M."/>
            <person name="Suzuki K.-i.T."/>
            <person name="Hayashi T."/>
            <person name="Toyoda A."/>
            <person name="Oliveira C."/>
            <person name="Osipova E."/>
            <person name="Leigh N.D."/>
            <person name="Simon A."/>
            <person name="Yun M.H."/>
        </authorList>
    </citation>
    <scope>NUCLEOTIDE SEQUENCE</scope>
    <source>
        <strain evidence="2">20211129_DDA</strain>
        <tissue evidence="2">Liver</tissue>
    </source>
</reference>
<accession>A0AAV7U8V1</accession>